<keyword evidence="7 8" id="KW-0472">Membrane</keyword>
<feature type="transmembrane region" description="Helical" evidence="8">
    <location>
        <begin position="298"/>
        <end position="318"/>
    </location>
</feature>
<feature type="transmembrane region" description="Helical" evidence="8">
    <location>
        <begin position="117"/>
        <end position="138"/>
    </location>
</feature>
<comment type="caution">
    <text evidence="10">The sequence shown here is derived from an EMBL/GenBank/DDBJ whole genome shotgun (WGS) entry which is preliminary data.</text>
</comment>
<evidence type="ECO:0000256" key="7">
    <source>
        <dbReference type="ARBA" id="ARBA00023136"/>
    </source>
</evidence>
<evidence type="ECO:0000256" key="3">
    <source>
        <dbReference type="ARBA" id="ARBA00022676"/>
    </source>
</evidence>
<evidence type="ECO:0000256" key="2">
    <source>
        <dbReference type="ARBA" id="ARBA00022475"/>
    </source>
</evidence>
<dbReference type="GO" id="GO:0005886">
    <property type="term" value="C:plasma membrane"/>
    <property type="evidence" value="ECO:0007669"/>
    <property type="project" value="UniProtKB-SubCell"/>
</dbReference>
<feature type="domain" description="Glycosyltransferase RgtA/B/C/D-like" evidence="9">
    <location>
        <begin position="121"/>
        <end position="259"/>
    </location>
</feature>
<dbReference type="InterPro" id="IPR038731">
    <property type="entry name" value="RgtA/B/C-like"/>
</dbReference>
<accession>A0A430G0F2</accession>
<feature type="transmembrane region" description="Helical" evidence="8">
    <location>
        <begin position="379"/>
        <end position="397"/>
    </location>
</feature>
<feature type="transmembrane region" description="Helical" evidence="8">
    <location>
        <begin position="79"/>
        <end position="97"/>
    </location>
</feature>
<evidence type="ECO:0000256" key="1">
    <source>
        <dbReference type="ARBA" id="ARBA00004651"/>
    </source>
</evidence>
<evidence type="ECO:0000313" key="10">
    <source>
        <dbReference type="EMBL" id="RSY80264.1"/>
    </source>
</evidence>
<dbReference type="AlphaFoldDB" id="A0A430G0F2"/>
<sequence>MPFDMMTDPNLPPRNRNRWTGRAAILLILLVAAAIRIHGVAFGLPALNDPDEPLFMMTALDMLRSGNANPGWFGHPATLTFYAIALVMVAVAGIGLLTGRFANLDAFVDAAYADPSILFLPARLFFVACGVLCVWLTWRLGKRLGGARVGLGAAALLAINSVHVEYSQVIRTDVQMTVFVLLAMLASLDILERGRLRDHALAGIWIGLGVATKWPAALIIFSPLTAAWVRGRLQGAVMRPLAILAGSAAVTLFAVSPFLLLDHATVAQNLGGEARPMHPGATGCGFLWNIGWYVRGPLAESFGIAGLFAALAGSLLALRDRRVLIAVLPGVAAFCLVIVTRSLVWERWLVPLLPFIALTAAAAICAFGDWLRGRLKLQLTGLEFAVILLLLVPMSLATQASQTERLNDTRQIAAAWIKANTPRGSAILVEHAAFDLLQSGWELRFPLGSAGCVDARGLLTGRISYSRVETLRSGRAVVDIGHVDKAQQGSCRAPFAVFTHYQVYADERQRFGAQWEAYRSIAAGGRVRAVIRPVPGETGGPVVHIVQMPDSARR</sequence>
<proteinExistence type="predicted"/>
<evidence type="ECO:0000256" key="6">
    <source>
        <dbReference type="ARBA" id="ARBA00022989"/>
    </source>
</evidence>
<dbReference type="Pfam" id="PF13231">
    <property type="entry name" value="PMT_2"/>
    <property type="match status" value="1"/>
</dbReference>
<dbReference type="GO" id="GO:0009103">
    <property type="term" value="P:lipopolysaccharide biosynthetic process"/>
    <property type="evidence" value="ECO:0007669"/>
    <property type="project" value="UniProtKB-ARBA"/>
</dbReference>
<keyword evidence="2" id="KW-1003">Cell membrane</keyword>
<dbReference type="GO" id="GO:0016763">
    <property type="term" value="F:pentosyltransferase activity"/>
    <property type="evidence" value="ECO:0007669"/>
    <property type="project" value="TreeGrafter"/>
</dbReference>
<protein>
    <submittedName>
        <fullName evidence="10">Phospholipid carrier-dependent glycosyltransferase</fullName>
    </submittedName>
</protein>
<reference evidence="10 11" key="1">
    <citation type="submission" date="2018-07" db="EMBL/GenBank/DDBJ databases">
        <title>Genomic and Epidemiologic Investigation of an Indolent Hospital Outbreak.</title>
        <authorList>
            <person name="Johnson R.C."/>
            <person name="Deming C."/>
            <person name="Conlan S."/>
            <person name="Zellmer C.J."/>
            <person name="Michelin A.V."/>
            <person name="Lee-Lin S."/>
            <person name="Thomas P.J."/>
            <person name="Park M."/>
            <person name="Weingarten R.A."/>
            <person name="Less J."/>
            <person name="Dekker J.P."/>
            <person name="Frank K.M."/>
            <person name="Musser K.A."/>
            <person name="Mcquiston J.R."/>
            <person name="Henderson D.K."/>
            <person name="Lau A.F."/>
            <person name="Palmore T.N."/>
            <person name="Segre J.A."/>
        </authorList>
    </citation>
    <scope>NUCLEOTIDE SEQUENCE [LARGE SCALE GENOMIC DNA]</scope>
    <source>
        <strain evidence="10 11">SK-CDC1_0717</strain>
    </source>
</reference>
<comment type="subcellular location">
    <subcellularLocation>
        <location evidence="1">Cell membrane</location>
        <topology evidence="1">Multi-pass membrane protein</topology>
    </subcellularLocation>
</comment>
<dbReference type="InterPro" id="IPR050297">
    <property type="entry name" value="LipidA_mod_glycosyltrf_83"/>
</dbReference>
<keyword evidence="5 8" id="KW-0812">Transmembrane</keyword>
<keyword evidence="6 8" id="KW-1133">Transmembrane helix</keyword>
<organism evidence="10 11">
    <name type="scientific">Sphingomonas koreensis</name>
    <dbReference type="NCBI Taxonomy" id="93064"/>
    <lineage>
        <taxon>Bacteria</taxon>
        <taxon>Pseudomonadati</taxon>
        <taxon>Pseudomonadota</taxon>
        <taxon>Alphaproteobacteria</taxon>
        <taxon>Sphingomonadales</taxon>
        <taxon>Sphingomonadaceae</taxon>
        <taxon>Sphingomonas</taxon>
    </lineage>
</organism>
<name>A0A430G0F2_9SPHN</name>
<dbReference type="PANTHER" id="PTHR33908:SF11">
    <property type="entry name" value="MEMBRANE PROTEIN"/>
    <property type="match status" value="1"/>
</dbReference>
<evidence type="ECO:0000313" key="11">
    <source>
        <dbReference type="Proteomes" id="UP000287746"/>
    </source>
</evidence>
<feature type="transmembrane region" description="Helical" evidence="8">
    <location>
        <begin position="203"/>
        <end position="229"/>
    </location>
</feature>
<feature type="transmembrane region" description="Helical" evidence="8">
    <location>
        <begin position="348"/>
        <end position="367"/>
    </location>
</feature>
<dbReference type="PANTHER" id="PTHR33908">
    <property type="entry name" value="MANNOSYLTRANSFERASE YKCB-RELATED"/>
    <property type="match status" value="1"/>
</dbReference>
<feature type="transmembrane region" description="Helical" evidence="8">
    <location>
        <begin position="323"/>
        <end position="342"/>
    </location>
</feature>
<evidence type="ECO:0000256" key="8">
    <source>
        <dbReference type="SAM" id="Phobius"/>
    </source>
</evidence>
<feature type="transmembrane region" description="Helical" evidence="8">
    <location>
        <begin position="241"/>
        <end position="261"/>
    </location>
</feature>
<evidence type="ECO:0000256" key="5">
    <source>
        <dbReference type="ARBA" id="ARBA00022692"/>
    </source>
</evidence>
<gene>
    <name evidence="10" type="ORF">DAH66_16045</name>
</gene>
<dbReference type="EMBL" id="QQYZ01000017">
    <property type="protein sequence ID" value="RSY80264.1"/>
    <property type="molecule type" value="Genomic_DNA"/>
</dbReference>
<keyword evidence="4 10" id="KW-0808">Transferase</keyword>
<keyword evidence="3" id="KW-0328">Glycosyltransferase</keyword>
<evidence type="ECO:0000256" key="4">
    <source>
        <dbReference type="ARBA" id="ARBA00022679"/>
    </source>
</evidence>
<dbReference type="Proteomes" id="UP000287746">
    <property type="component" value="Unassembled WGS sequence"/>
</dbReference>
<evidence type="ECO:0000259" key="9">
    <source>
        <dbReference type="Pfam" id="PF13231"/>
    </source>
</evidence>